<name>A0A915Q5B8_9BILA</name>
<accession>A0A915Q5B8</accession>
<protein>
    <submittedName>
        <fullName evidence="2">Uncharacterized protein</fullName>
    </submittedName>
</protein>
<organism evidence="1 2">
    <name type="scientific">Setaria digitata</name>
    <dbReference type="NCBI Taxonomy" id="48799"/>
    <lineage>
        <taxon>Eukaryota</taxon>
        <taxon>Metazoa</taxon>
        <taxon>Ecdysozoa</taxon>
        <taxon>Nematoda</taxon>
        <taxon>Chromadorea</taxon>
        <taxon>Rhabditida</taxon>
        <taxon>Spirurina</taxon>
        <taxon>Spiruromorpha</taxon>
        <taxon>Filarioidea</taxon>
        <taxon>Setariidae</taxon>
        <taxon>Setaria</taxon>
    </lineage>
</organism>
<evidence type="ECO:0000313" key="1">
    <source>
        <dbReference type="Proteomes" id="UP000887581"/>
    </source>
</evidence>
<dbReference type="AlphaFoldDB" id="A0A915Q5B8"/>
<reference evidence="2" key="1">
    <citation type="submission" date="2022-11" db="UniProtKB">
        <authorList>
            <consortium name="WormBaseParasite"/>
        </authorList>
    </citation>
    <scope>IDENTIFICATION</scope>
</reference>
<evidence type="ECO:0000313" key="2">
    <source>
        <dbReference type="WBParaSite" id="sdigi.contig6.g797.t1"/>
    </source>
</evidence>
<dbReference type="WBParaSite" id="sdigi.contig6.g797.t1">
    <property type="protein sequence ID" value="sdigi.contig6.g797.t1"/>
    <property type="gene ID" value="sdigi.contig6.g797"/>
</dbReference>
<proteinExistence type="predicted"/>
<dbReference type="Proteomes" id="UP000887581">
    <property type="component" value="Unplaced"/>
</dbReference>
<keyword evidence="1" id="KW-1185">Reference proteome</keyword>
<sequence length="62" mass="7596">MREDREDWNWGVQQMELLANVVELFGRPIKKYDLDFRICGRRFRHCLTKELHRGVAESQWTM</sequence>